<sequence>MKELMLVTGGLGGIGRSVAKKWLAASPLHWAVLIDRRETKTAEIAAAFGERVTYEKCDVTNAAAVEATYARACRGHKLRVAVNNAGVGHAGYDHWQESVAVNLCAAISGTKSAAEIFREQGEGGCVINVASLAGVVPLPYSPVYSAAKAGVVSFVRSLDRQLRKEPFSVHALCPSFTDTPLVSRITEALQSHDADTRAAATFVARATSAQGGLMTPDVVADALMRIVSDAQTGQSQPIMIVTPQTGAVYEDFPKHKSEVVIAAPSTALGRSQ</sequence>
<evidence type="ECO:0000256" key="2">
    <source>
        <dbReference type="ARBA" id="ARBA00023002"/>
    </source>
</evidence>
<gene>
    <name evidence="4" type="ORF">CTAYLR_000840</name>
</gene>
<keyword evidence="2" id="KW-0560">Oxidoreductase</keyword>
<dbReference type="PANTHER" id="PTHR44229">
    <property type="entry name" value="15-HYDROXYPROSTAGLANDIN DEHYDROGENASE [NAD(+)]"/>
    <property type="match status" value="1"/>
</dbReference>
<dbReference type="InterPro" id="IPR036291">
    <property type="entry name" value="NAD(P)-bd_dom_sf"/>
</dbReference>
<evidence type="ECO:0000256" key="1">
    <source>
        <dbReference type="ARBA" id="ARBA00006484"/>
    </source>
</evidence>
<protein>
    <submittedName>
        <fullName evidence="4">Uncharacterized protein</fullName>
    </submittedName>
</protein>
<dbReference type="EMBL" id="JAQMWT010000005">
    <property type="protein sequence ID" value="KAJ8614465.1"/>
    <property type="molecule type" value="Genomic_DNA"/>
</dbReference>
<proteinExistence type="inferred from homology"/>
<accession>A0AAD7UQZ0</accession>
<evidence type="ECO:0000313" key="5">
    <source>
        <dbReference type="Proteomes" id="UP001230188"/>
    </source>
</evidence>
<dbReference type="GO" id="GO:0005737">
    <property type="term" value="C:cytoplasm"/>
    <property type="evidence" value="ECO:0007669"/>
    <property type="project" value="TreeGrafter"/>
</dbReference>
<dbReference type="SUPFAM" id="SSF51735">
    <property type="entry name" value="NAD(P)-binding Rossmann-fold domains"/>
    <property type="match status" value="1"/>
</dbReference>
<dbReference type="PANTHER" id="PTHR44229:SF4">
    <property type="entry name" value="15-HYDROXYPROSTAGLANDIN DEHYDROGENASE [NAD(+)]"/>
    <property type="match status" value="1"/>
</dbReference>
<dbReference type="Gene3D" id="3.40.50.720">
    <property type="entry name" value="NAD(P)-binding Rossmann-like Domain"/>
    <property type="match status" value="1"/>
</dbReference>
<dbReference type="PRINTS" id="PR00080">
    <property type="entry name" value="SDRFAMILY"/>
</dbReference>
<comment type="caution">
    <text evidence="4">The sequence shown here is derived from an EMBL/GenBank/DDBJ whole genome shotgun (WGS) entry which is preliminary data.</text>
</comment>
<organism evidence="4 5">
    <name type="scientific">Chrysophaeum taylorii</name>
    <dbReference type="NCBI Taxonomy" id="2483200"/>
    <lineage>
        <taxon>Eukaryota</taxon>
        <taxon>Sar</taxon>
        <taxon>Stramenopiles</taxon>
        <taxon>Ochrophyta</taxon>
        <taxon>Pelagophyceae</taxon>
        <taxon>Pelagomonadales</taxon>
        <taxon>Pelagomonadaceae</taxon>
        <taxon>Chrysophaeum</taxon>
    </lineage>
</organism>
<evidence type="ECO:0000313" key="4">
    <source>
        <dbReference type="EMBL" id="KAJ8614465.1"/>
    </source>
</evidence>
<dbReference type="GO" id="GO:0016616">
    <property type="term" value="F:oxidoreductase activity, acting on the CH-OH group of donors, NAD or NADP as acceptor"/>
    <property type="evidence" value="ECO:0007669"/>
    <property type="project" value="TreeGrafter"/>
</dbReference>
<name>A0AAD7UQZ0_9STRA</name>
<dbReference type="InterPro" id="IPR002347">
    <property type="entry name" value="SDR_fam"/>
</dbReference>
<evidence type="ECO:0000256" key="3">
    <source>
        <dbReference type="RuleBase" id="RU000363"/>
    </source>
</evidence>
<comment type="similarity">
    <text evidence="1 3">Belongs to the short-chain dehydrogenases/reductases (SDR) family.</text>
</comment>
<dbReference type="Pfam" id="PF00106">
    <property type="entry name" value="adh_short"/>
    <property type="match status" value="1"/>
</dbReference>
<keyword evidence="5" id="KW-1185">Reference proteome</keyword>
<reference evidence="4" key="1">
    <citation type="submission" date="2023-01" db="EMBL/GenBank/DDBJ databases">
        <title>Metagenome sequencing of chrysophaentin producing Chrysophaeum taylorii.</title>
        <authorList>
            <person name="Davison J."/>
            <person name="Bewley C."/>
        </authorList>
    </citation>
    <scope>NUCLEOTIDE SEQUENCE</scope>
    <source>
        <strain evidence="4">NIES-1699</strain>
    </source>
</reference>
<dbReference type="PRINTS" id="PR00081">
    <property type="entry name" value="GDHRDH"/>
</dbReference>
<dbReference type="AlphaFoldDB" id="A0AAD7UQZ0"/>
<dbReference type="Proteomes" id="UP001230188">
    <property type="component" value="Unassembled WGS sequence"/>
</dbReference>